<reference evidence="2 3" key="1">
    <citation type="submission" date="2018-02" db="EMBL/GenBank/DDBJ databases">
        <title>Complete genome sequence of Agrobacterium tumefaciens 1D1609.</title>
        <authorList>
            <person name="Cho S.-T."/>
            <person name="Haryono M."/>
            <person name="Chang H.-H."/>
            <person name="Santos M.N."/>
            <person name="Lai E.-M."/>
            <person name="Kuo C.-H."/>
        </authorList>
    </citation>
    <scope>NUCLEOTIDE SEQUENCE [LARGE SCALE GENOMIC DNA]</scope>
    <source>
        <strain evidence="2 3">1D1609</strain>
        <plasmid evidence="3">Plasmid pat1d1609a</plasmid>
    </source>
</reference>
<evidence type="ECO:0000313" key="2">
    <source>
        <dbReference type="EMBL" id="AVH45437.1"/>
    </source>
</evidence>
<dbReference type="GO" id="GO:0003677">
    <property type="term" value="F:DNA binding"/>
    <property type="evidence" value="ECO:0007669"/>
    <property type="project" value="InterPro"/>
</dbReference>
<evidence type="ECO:0000259" key="1">
    <source>
        <dbReference type="SMART" id="SM00421"/>
    </source>
</evidence>
<proteinExistence type="predicted"/>
<dbReference type="AlphaFoldDB" id="A0A2L2LM79"/>
<geneLocation type="plasmid" evidence="3">
    <name>pat1d1609a</name>
</geneLocation>
<dbReference type="Gene3D" id="1.10.10.10">
    <property type="entry name" value="Winged helix-like DNA-binding domain superfamily/Winged helix DNA-binding domain"/>
    <property type="match status" value="1"/>
</dbReference>
<dbReference type="EMBL" id="CP026927">
    <property type="protein sequence ID" value="AVH45437.1"/>
    <property type="molecule type" value="Genomic_DNA"/>
</dbReference>
<dbReference type="InterPro" id="IPR000792">
    <property type="entry name" value="Tscrpt_reg_LuxR_C"/>
</dbReference>
<feature type="domain" description="HTH luxR-type" evidence="1">
    <location>
        <begin position="3"/>
        <end position="60"/>
    </location>
</feature>
<dbReference type="SMART" id="SM00421">
    <property type="entry name" value="HTH_LUXR"/>
    <property type="match status" value="1"/>
</dbReference>
<evidence type="ECO:0000313" key="3">
    <source>
        <dbReference type="Proteomes" id="UP000237717"/>
    </source>
</evidence>
<keyword evidence="2" id="KW-0614">Plasmid</keyword>
<dbReference type="Proteomes" id="UP000237717">
    <property type="component" value="Plasmid pAt1D1609a"/>
</dbReference>
<organism evidence="2 3">
    <name type="scientific">Agrobacterium tumefaciens</name>
    <dbReference type="NCBI Taxonomy" id="358"/>
    <lineage>
        <taxon>Bacteria</taxon>
        <taxon>Pseudomonadati</taxon>
        <taxon>Pseudomonadota</taxon>
        <taxon>Alphaproteobacteria</taxon>
        <taxon>Hyphomicrobiales</taxon>
        <taxon>Rhizobiaceae</taxon>
        <taxon>Rhizobium/Agrobacterium group</taxon>
        <taxon>Agrobacterium</taxon>
        <taxon>Agrobacterium tumefaciens complex</taxon>
    </lineage>
</organism>
<sequence>MKERILSPLEKTCLRWISRGRTVDEIASIEGRSVADIKSCLQSAFVALKAKSIREALQKANLSESD</sequence>
<dbReference type="InterPro" id="IPR016032">
    <property type="entry name" value="Sig_transdc_resp-reg_C-effctor"/>
</dbReference>
<protein>
    <submittedName>
        <fullName evidence="2">LuxR family transcriptional regulator</fullName>
    </submittedName>
</protein>
<dbReference type="InterPro" id="IPR036388">
    <property type="entry name" value="WH-like_DNA-bd_sf"/>
</dbReference>
<dbReference type="SUPFAM" id="SSF46894">
    <property type="entry name" value="C-terminal effector domain of the bipartite response regulators"/>
    <property type="match status" value="1"/>
</dbReference>
<gene>
    <name evidence="2" type="ORF">At1D1609_54050</name>
</gene>
<name>A0A2L2LM79_AGRTU</name>
<dbReference type="GO" id="GO:0006355">
    <property type="term" value="P:regulation of DNA-templated transcription"/>
    <property type="evidence" value="ECO:0007669"/>
    <property type="project" value="InterPro"/>
</dbReference>
<accession>A0A2L2LM79</accession>